<dbReference type="Proteomes" id="UP000834106">
    <property type="component" value="Chromosome 23"/>
</dbReference>
<dbReference type="GO" id="GO:0003735">
    <property type="term" value="F:structural constituent of ribosome"/>
    <property type="evidence" value="ECO:0007669"/>
    <property type="project" value="InterPro"/>
</dbReference>
<dbReference type="AlphaFoldDB" id="A0AAD2EH42"/>
<dbReference type="PANTHER" id="PTHR11722">
    <property type="entry name" value="60S RIBOSOMAL PROTEIN L13"/>
    <property type="match status" value="1"/>
</dbReference>
<dbReference type="GO" id="GO:0022625">
    <property type="term" value="C:cytosolic large ribosomal subunit"/>
    <property type="evidence" value="ECO:0007669"/>
    <property type="project" value="TreeGrafter"/>
</dbReference>
<keyword evidence="2" id="KW-0689">Ribosomal protein</keyword>
<organism evidence="5 6">
    <name type="scientific">Fraxinus pennsylvanica</name>
    <dbReference type="NCBI Taxonomy" id="56036"/>
    <lineage>
        <taxon>Eukaryota</taxon>
        <taxon>Viridiplantae</taxon>
        <taxon>Streptophyta</taxon>
        <taxon>Embryophyta</taxon>
        <taxon>Tracheophyta</taxon>
        <taxon>Spermatophyta</taxon>
        <taxon>Magnoliopsida</taxon>
        <taxon>eudicotyledons</taxon>
        <taxon>Gunneridae</taxon>
        <taxon>Pentapetalae</taxon>
        <taxon>asterids</taxon>
        <taxon>lamiids</taxon>
        <taxon>Lamiales</taxon>
        <taxon>Oleaceae</taxon>
        <taxon>Oleeae</taxon>
        <taxon>Fraxinus</taxon>
    </lineage>
</organism>
<proteinExistence type="inferred from homology"/>
<sequence length="138" mass="15205">MVKHNNVIPNGHFKGQTLKYNMKIRAGRGFSLEKLKASLPFVSDPEDNNDAKVGLTKQQYHQLMTLLRPQDSSIMASAVHYSNPSPSSSKMNSSLEGFQTNVNGLKTYKAKLVIFPRRAPKSKAGDSTPEELATATQV</sequence>
<reference evidence="5" key="1">
    <citation type="submission" date="2023-05" db="EMBL/GenBank/DDBJ databases">
        <authorList>
            <person name="Huff M."/>
        </authorList>
    </citation>
    <scope>NUCLEOTIDE SEQUENCE</scope>
</reference>
<dbReference type="PANTHER" id="PTHR11722:SF0">
    <property type="entry name" value="LARGE RIBOSOMAL SUBUNIT PROTEIN EL13"/>
    <property type="match status" value="1"/>
</dbReference>
<dbReference type="Pfam" id="PF01294">
    <property type="entry name" value="Ribosomal_L13e"/>
    <property type="match status" value="2"/>
</dbReference>
<gene>
    <name evidence="5" type="ORF">FPE_LOCUS35210</name>
</gene>
<keyword evidence="3" id="KW-0687">Ribonucleoprotein</keyword>
<evidence type="ECO:0000256" key="4">
    <source>
        <dbReference type="SAM" id="MobiDB-lite"/>
    </source>
</evidence>
<name>A0AAD2EH42_9LAMI</name>
<dbReference type="GO" id="GO:0006412">
    <property type="term" value="P:translation"/>
    <property type="evidence" value="ECO:0007669"/>
    <property type="project" value="InterPro"/>
</dbReference>
<evidence type="ECO:0000313" key="6">
    <source>
        <dbReference type="Proteomes" id="UP000834106"/>
    </source>
</evidence>
<evidence type="ECO:0000313" key="5">
    <source>
        <dbReference type="EMBL" id="CAI9787780.1"/>
    </source>
</evidence>
<accession>A0AAD2EH42</accession>
<dbReference type="InterPro" id="IPR001380">
    <property type="entry name" value="Ribosomal_eL13"/>
</dbReference>
<evidence type="ECO:0000256" key="3">
    <source>
        <dbReference type="ARBA" id="ARBA00023274"/>
    </source>
</evidence>
<protein>
    <submittedName>
        <fullName evidence="5">Uncharacterized protein</fullName>
    </submittedName>
</protein>
<dbReference type="EMBL" id="OU503058">
    <property type="protein sequence ID" value="CAI9787780.1"/>
    <property type="molecule type" value="Genomic_DNA"/>
</dbReference>
<keyword evidence="6" id="KW-1185">Reference proteome</keyword>
<dbReference type="GO" id="GO:0003723">
    <property type="term" value="F:RNA binding"/>
    <property type="evidence" value="ECO:0007669"/>
    <property type="project" value="TreeGrafter"/>
</dbReference>
<comment type="similarity">
    <text evidence="1">Belongs to the eukaryotic ribosomal protein eL13 family.</text>
</comment>
<evidence type="ECO:0000256" key="2">
    <source>
        <dbReference type="ARBA" id="ARBA00022980"/>
    </source>
</evidence>
<evidence type="ECO:0000256" key="1">
    <source>
        <dbReference type="ARBA" id="ARBA00005640"/>
    </source>
</evidence>
<feature type="region of interest" description="Disordered" evidence="4">
    <location>
        <begin position="119"/>
        <end position="138"/>
    </location>
</feature>